<evidence type="ECO:0008006" key="3">
    <source>
        <dbReference type="Google" id="ProtNLM"/>
    </source>
</evidence>
<evidence type="ECO:0000313" key="2">
    <source>
        <dbReference type="Proteomes" id="UP001203880"/>
    </source>
</evidence>
<name>A0ABT0Q8J1_9RHOB</name>
<keyword evidence="2" id="KW-1185">Reference proteome</keyword>
<accession>A0ABT0Q8J1</accession>
<gene>
    <name evidence="1" type="ORF">M3P21_22110</name>
</gene>
<protein>
    <recommendedName>
        <fullName evidence="3">Viral coat protein P2 N-terminal domain-containing protein</fullName>
    </recommendedName>
</protein>
<dbReference type="Proteomes" id="UP001203880">
    <property type="component" value="Unassembled WGS sequence"/>
</dbReference>
<evidence type="ECO:0000313" key="1">
    <source>
        <dbReference type="EMBL" id="MCL6286191.1"/>
    </source>
</evidence>
<comment type="caution">
    <text evidence="1">The sequence shown here is derived from an EMBL/GenBank/DDBJ whole genome shotgun (WGS) entry which is preliminary data.</text>
</comment>
<proteinExistence type="predicted"/>
<sequence length="263" mass="28069">MATELRPIPNDKLEVGRANVMMAAVGGTAFDDFGDCESFTMSINVEEIQRYGKNSGVKRLRRSDVIQVDAEITIEALDMTPALRALSVGAELSTMYVQTAETTAKHDISGVQAGKIFELPKRKLSKVTVTDGAGGVTYASGVDYVLLEESGYLQIIQIPSGADADIEVTYDAAEIVVSEGKFKAGIGSNMNVRRTIHVISINTSGPRDQLVLHDVQVRPSGEKAMIGGDEFGSISLIGKVFVDPSQPPEFGLGYLTEIAPAGV</sequence>
<reference evidence="1" key="1">
    <citation type="submission" date="2022-05" db="EMBL/GenBank/DDBJ databases">
        <authorList>
            <person name="Park J.-S."/>
        </authorList>
    </citation>
    <scope>NUCLEOTIDE SEQUENCE</scope>
    <source>
        <strain evidence="1">2012CJ41-6</strain>
    </source>
</reference>
<dbReference type="EMBL" id="JAMFMB010000065">
    <property type="protein sequence ID" value="MCL6286191.1"/>
    <property type="molecule type" value="Genomic_DNA"/>
</dbReference>
<dbReference type="RefSeq" id="WP_249713674.1">
    <property type="nucleotide sequence ID" value="NZ_JAMFMB010000065.1"/>
</dbReference>
<organism evidence="1 2">
    <name type="scientific">Ruegeria spongiae</name>
    <dbReference type="NCBI Taxonomy" id="2942209"/>
    <lineage>
        <taxon>Bacteria</taxon>
        <taxon>Pseudomonadati</taxon>
        <taxon>Pseudomonadota</taxon>
        <taxon>Alphaproteobacteria</taxon>
        <taxon>Rhodobacterales</taxon>
        <taxon>Roseobacteraceae</taxon>
        <taxon>Ruegeria</taxon>
    </lineage>
</organism>